<dbReference type="InterPro" id="IPR043502">
    <property type="entry name" value="DNA/RNA_pol_sf"/>
</dbReference>
<dbReference type="Gene3D" id="3.30.70.270">
    <property type="match status" value="1"/>
</dbReference>
<name>A0A2V0RAJ8_9ZZZZ</name>
<organism evidence="2">
    <name type="scientific">viral metagenome</name>
    <dbReference type="NCBI Taxonomy" id="1070528"/>
    <lineage>
        <taxon>unclassified sequences</taxon>
        <taxon>metagenomes</taxon>
        <taxon>organismal metagenomes</taxon>
    </lineage>
</organism>
<accession>A0A2V0RAJ8</accession>
<evidence type="ECO:0000259" key="1">
    <source>
        <dbReference type="Pfam" id="PF00680"/>
    </source>
</evidence>
<dbReference type="InterPro" id="IPR001205">
    <property type="entry name" value="RNA-dir_pol_C"/>
</dbReference>
<proteinExistence type="predicted"/>
<dbReference type="GO" id="GO:0003723">
    <property type="term" value="F:RNA binding"/>
    <property type="evidence" value="ECO:0007669"/>
    <property type="project" value="InterPro"/>
</dbReference>
<evidence type="ECO:0000313" key="2">
    <source>
        <dbReference type="EMBL" id="GBH22363.1"/>
    </source>
</evidence>
<dbReference type="Pfam" id="PF00680">
    <property type="entry name" value="RdRP_1"/>
    <property type="match status" value="1"/>
</dbReference>
<dbReference type="SUPFAM" id="SSF56672">
    <property type="entry name" value="DNA/RNA polymerases"/>
    <property type="match status" value="1"/>
</dbReference>
<dbReference type="EMBL" id="BDQB01000236">
    <property type="protein sequence ID" value="GBH22363.1"/>
    <property type="molecule type" value="Genomic_RNA"/>
</dbReference>
<dbReference type="GO" id="GO:0003968">
    <property type="term" value="F:RNA-directed RNA polymerase activity"/>
    <property type="evidence" value="ECO:0007669"/>
    <property type="project" value="InterPro"/>
</dbReference>
<dbReference type="InterPro" id="IPR043128">
    <property type="entry name" value="Rev_trsase/Diguanyl_cyclase"/>
</dbReference>
<dbReference type="AlphaFoldDB" id="A0A2V0RAJ8"/>
<reference evidence="2" key="1">
    <citation type="submission" date="2017-04" db="EMBL/GenBank/DDBJ databases">
        <title>Unveiling RNA virosphere associated with marine microorganisms.</title>
        <authorList>
            <person name="Urayama S."/>
            <person name="Takaki Y."/>
            <person name="Nishi S."/>
            <person name="Yoshida Y."/>
            <person name="Deguchi S."/>
            <person name="Takai K."/>
            <person name="Nunoura T."/>
        </authorList>
    </citation>
    <scope>NUCLEOTIDE SEQUENCE</scope>
</reference>
<sequence>MWRTHRSSFLENQWVPDPDRELGGMVGNILRGWGRQVLDGPGLEYWDAGHPAWPNDNAVYQSLDFFRERARSAPCDLQASALERLQHELSPRAWDRIQHEFTYGNTPVTIAWIRWGCRSQRFRTKRAPDSVKFQQSYTSYVYVQPSPVSRTKVCTFPPVTSEDAQRAARAANNTHMSERAKQQCVVAPLEPNSGLHFLGRTNIKHGMRPTPWRDPSPLVQQHALEYFGASDVYEPDRLIVHPGRETYLADLATTLGDPPTYSASTKTIEGTIKRWGNKLGLRRVLADARWGEVGRIKCNGKATAGIALEGLGYTRAQCAESIKQLAGHVSDLSKGQALGGAGLWQLGGRAKRTTPANGEVLRSRAIIFNDGVNAAVSSMISQGIGEVFKRGDGDIKIGHRAQQGAASDARQSEGNEVEFEIDHKRFGFRLAEPLLVDAFGIIRAMLPPGIEWDLRILHEMAHNIIKTIILPGGWVYRATFGNWSGPWTSILDSICNWLATCSSLDYYGVKPTSVDLWIYGDDTLIGFKHGQRPPNLSPPDVQRVLKEKFGIYAGEWNLGNLSSYGSNPGATFLGCWNRNGMHGRPIGKWLDVSMLPERRQDGLRQQCKRIKYLSHAAVATRDNEDYFTSYFTFLNDRKPAFARLSSDALGQYLGDTFARSHANFSSGGVDWRDWEYGASTQLCELMSRKRPRVTELMRAQVTGKLPFNRCALHATWLMKEVGRQPIGLVGVWRTTSPGLYVRDGIAPAPAS</sequence>
<feature type="domain" description="RNA-directed RNA polymerase C-terminal" evidence="1">
    <location>
        <begin position="454"/>
        <end position="534"/>
    </location>
</feature>
<dbReference type="GO" id="GO:0006351">
    <property type="term" value="P:DNA-templated transcription"/>
    <property type="evidence" value="ECO:0007669"/>
    <property type="project" value="InterPro"/>
</dbReference>
<protein>
    <submittedName>
        <fullName evidence="2">RdRp</fullName>
    </submittedName>
</protein>
<comment type="caution">
    <text evidence="2">The sequence shown here is derived from an EMBL/GenBank/DDBJ whole genome shotgun (WGS) entry which is preliminary data.</text>
</comment>